<reference evidence="2" key="1">
    <citation type="submission" date="2016-10" db="EMBL/GenBank/DDBJ databases">
        <authorList>
            <person name="Varghese N."/>
            <person name="Submissions S."/>
        </authorList>
    </citation>
    <scope>NUCLEOTIDE SEQUENCE [LARGE SCALE GENOMIC DNA]</scope>
    <source>
        <strain evidence="2">DSM 173</strain>
    </source>
</reference>
<dbReference type="Proteomes" id="UP000198672">
    <property type="component" value="Unassembled WGS sequence"/>
</dbReference>
<dbReference type="GO" id="GO:0009036">
    <property type="term" value="F:type II site-specific deoxyribonuclease activity"/>
    <property type="evidence" value="ECO:0007669"/>
    <property type="project" value="InterPro"/>
</dbReference>
<proteinExistence type="predicted"/>
<dbReference type="OrthoDB" id="7066990at2"/>
<keyword evidence="1" id="KW-0540">Nuclease</keyword>
<keyword evidence="2" id="KW-1185">Reference proteome</keyword>
<dbReference type="EMBL" id="FNOW01000072">
    <property type="protein sequence ID" value="SDY45643.1"/>
    <property type="molecule type" value="Genomic_DNA"/>
</dbReference>
<organism evidence="1 2">
    <name type="scientific">Allochromatium warmingii</name>
    <name type="common">Chromatium warmingii</name>
    <dbReference type="NCBI Taxonomy" id="61595"/>
    <lineage>
        <taxon>Bacteria</taxon>
        <taxon>Pseudomonadati</taxon>
        <taxon>Pseudomonadota</taxon>
        <taxon>Gammaproteobacteria</taxon>
        <taxon>Chromatiales</taxon>
        <taxon>Chromatiaceae</taxon>
        <taxon>Allochromatium</taxon>
    </lineage>
</organism>
<accession>A0A1H3K0B1</accession>
<keyword evidence="1" id="KW-0255">Endonuclease</keyword>
<evidence type="ECO:0000313" key="1">
    <source>
        <dbReference type="EMBL" id="SDY45643.1"/>
    </source>
</evidence>
<keyword evidence="1" id="KW-0378">Hydrolase</keyword>
<dbReference type="AlphaFoldDB" id="A0A1H3K0B1"/>
<dbReference type="GO" id="GO:0009307">
    <property type="term" value="P:DNA restriction-modification system"/>
    <property type="evidence" value="ECO:0007669"/>
    <property type="project" value="InterPro"/>
</dbReference>
<evidence type="ECO:0000313" key="2">
    <source>
        <dbReference type="Proteomes" id="UP000198672"/>
    </source>
</evidence>
<dbReference type="GO" id="GO:0003677">
    <property type="term" value="F:DNA binding"/>
    <property type="evidence" value="ECO:0007669"/>
    <property type="project" value="InterPro"/>
</dbReference>
<sequence>MWYDSIFTDRACGVSPASFGRFRLALQARQNLFSTLELNSVYLTVSKQIINKTLFGDCTLKPKIEFIKIKDNEKLIKLLLEDLVLAPRVKALDWSKITKQTPNMKVGYPGQHLASLITGVQGARTGARGDDLEDGSEVKSCSRVDQLDSCKDCENKVLRIETICPHCGSENLKRMDDSKWLFSVKSEDELKLLTKTLDRIFLTIADYPLFSKNQFDTIRFQAFEIWNNCERHKNFEIIMRNYFYKIFLEHIKINPRKTPAPKNFWPFSYQFYLCNPVKVFQATVTNANTKPSIKIDLLVAPETDREILTPELMPISLLGKDELNILANDANFYIIESLLKNEKCFNDFKEIVFKKNINKKLLAEILPYLDHRARDLLPLRDTDKISESKAKYQRR</sequence>
<protein>
    <submittedName>
        <fullName evidence="1">MamI restriction endonuclease</fullName>
    </submittedName>
</protein>
<dbReference type="InterPro" id="IPR019067">
    <property type="entry name" value="Restrct_endonuc_II_MamI"/>
</dbReference>
<dbReference type="Pfam" id="PF09567">
    <property type="entry name" value="RE_MamI"/>
    <property type="match status" value="1"/>
</dbReference>
<name>A0A1H3K0B1_ALLWA</name>
<gene>
    <name evidence="1" type="ORF">SAMN05421644_1722</name>
</gene>